<evidence type="ECO:0000313" key="1">
    <source>
        <dbReference type="EMBL" id="TVX79104.1"/>
    </source>
</evidence>
<evidence type="ECO:0000313" key="2">
    <source>
        <dbReference type="Proteomes" id="UP000317770"/>
    </source>
</evidence>
<organism evidence="1 2">
    <name type="scientific">Peribacillus simplex</name>
    <dbReference type="NCBI Taxonomy" id="1478"/>
    <lineage>
        <taxon>Bacteria</taxon>
        <taxon>Bacillati</taxon>
        <taxon>Bacillota</taxon>
        <taxon>Bacilli</taxon>
        <taxon>Bacillales</taxon>
        <taxon>Bacillaceae</taxon>
        <taxon>Peribacillus</taxon>
    </lineage>
</organism>
<dbReference type="EMBL" id="VNKI01000008">
    <property type="protein sequence ID" value="TVX79104.1"/>
    <property type="molecule type" value="Genomic_DNA"/>
</dbReference>
<dbReference type="Proteomes" id="UP000317770">
    <property type="component" value="Unassembled WGS sequence"/>
</dbReference>
<accession>A0A8B5XWB1</accession>
<dbReference type="AlphaFoldDB" id="A0A8B5XWB1"/>
<dbReference type="InterPro" id="IPR039498">
    <property type="entry name" value="NTP_transf_5"/>
</dbReference>
<dbReference type="Pfam" id="PF14907">
    <property type="entry name" value="NTP_transf_5"/>
    <property type="match status" value="1"/>
</dbReference>
<gene>
    <name evidence="1" type="ORF">FQP34_17355</name>
</gene>
<name>A0A8B5XWB1_9BACI</name>
<sequence length="408" mass="48721">MGNLNNDYLSCMPKELRLLLQIINMNKEGTEPIKNKYFIDIDWELFLQLAVHHRIYPLVYSKLNKIGVDLIPQDVVQTLYQEYKENTFQMLHLSGEMERLSKLFTENNIRLLFLKGPAIAEDIYGDISLRTSKDLDILIPKTDLKKAEQLLLNYGYEKEEISPVSSKRKSGSIHVSYYHSQKKTQIEIHWRLYRPPAKEPSFDELWRRKRISNLTSYPVYLFGKDDLFFYLVNHGAKHGWFRLRWLADIDQIIRKSNITKEHYLFQKKYQLHLIGQALILASQLFKTPIHEEILPLTKEKYSRKLAELAQFYIVEMGHKYINQSSKDALAKYNMQHPFTKKSSIKKFFYINLYEYSVKTNIHKFLFILRLLNPNSADVKTLRLPKFLYFLYFPLRPFLIFWRKTRKSL</sequence>
<reference evidence="1 2" key="1">
    <citation type="submission" date="2019-07" db="EMBL/GenBank/DDBJ databases">
        <title>Genome assembly of Bacillus simplex strain GGC-P6A.</title>
        <authorList>
            <person name="Jennings M.E."/>
            <person name="Barton H.A."/>
        </authorList>
    </citation>
    <scope>NUCLEOTIDE SEQUENCE [LARGE SCALE GENOMIC DNA]</scope>
    <source>
        <strain evidence="1 2">GGC-P6A</strain>
    </source>
</reference>
<proteinExistence type="predicted"/>
<comment type="caution">
    <text evidence="1">The sequence shown here is derived from an EMBL/GenBank/DDBJ whole genome shotgun (WGS) entry which is preliminary data.</text>
</comment>
<dbReference type="GO" id="GO:0016740">
    <property type="term" value="F:transferase activity"/>
    <property type="evidence" value="ECO:0007669"/>
    <property type="project" value="UniProtKB-KW"/>
</dbReference>
<dbReference type="RefSeq" id="WP_144479449.1">
    <property type="nucleotide sequence ID" value="NZ_VNKI01000008.1"/>
</dbReference>
<protein>
    <submittedName>
        <fullName evidence="1">Nucleotidyltransferase family protein</fullName>
    </submittedName>
</protein>
<dbReference type="Gene3D" id="3.30.460.40">
    <property type="match status" value="1"/>
</dbReference>
<keyword evidence="1" id="KW-0808">Transferase</keyword>